<sequence length="70" mass="7622">MDWHRWQRKRGRCNSGTTRVGLWALVVLLVAWPPGFPGCGVRGNPARLEAGRARDVQGLAAMAAGAQRNP</sequence>
<protein>
    <submittedName>
        <fullName evidence="1">Uncharacterized protein</fullName>
    </submittedName>
</protein>
<keyword evidence="2" id="KW-1185">Reference proteome</keyword>
<name>A0ABU6D3Y1_9GAMM</name>
<comment type="caution">
    <text evidence="1">The sequence shown here is derived from an EMBL/GenBank/DDBJ whole genome shotgun (WGS) entry which is preliminary data.</text>
</comment>
<evidence type="ECO:0000313" key="2">
    <source>
        <dbReference type="Proteomes" id="UP001308005"/>
    </source>
</evidence>
<proteinExistence type="predicted"/>
<dbReference type="EMBL" id="JAYMYJ010000146">
    <property type="protein sequence ID" value="MEB4593029.1"/>
    <property type="molecule type" value="Genomic_DNA"/>
</dbReference>
<accession>A0ABU6D3Y1</accession>
<evidence type="ECO:0000313" key="1">
    <source>
        <dbReference type="EMBL" id="MEB4593029.1"/>
    </source>
</evidence>
<organism evidence="1 2">
    <name type="scientific">Candidatus Thiothrix phosphatis</name>
    <dbReference type="NCBI Taxonomy" id="3112415"/>
    <lineage>
        <taxon>Bacteria</taxon>
        <taxon>Pseudomonadati</taxon>
        <taxon>Pseudomonadota</taxon>
        <taxon>Gammaproteobacteria</taxon>
        <taxon>Thiotrichales</taxon>
        <taxon>Thiotrichaceae</taxon>
        <taxon>Thiothrix</taxon>
    </lineage>
</organism>
<dbReference type="Proteomes" id="UP001308005">
    <property type="component" value="Unassembled WGS sequence"/>
</dbReference>
<dbReference type="RefSeq" id="WP_324697665.1">
    <property type="nucleotide sequence ID" value="NZ_JAYMYJ010000146.1"/>
</dbReference>
<reference evidence="2" key="1">
    <citation type="submission" date="2023-07" db="EMBL/GenBank/DDBJ databases">
        <title>The carbon used by Thiothrix.</title>
        <authorList>
            <person name="Chen L."/>
        </authorList>
    </citation>
    <scope>NUCLEOTIDE SEQUENCE [LARGE SCALE GENOMIC DNA]</scope>
</reference>
<gene>
    <name evidence="1" type="ORF">VSS37_18765</name>
</gene>